<comment type="caution">
    <text evidence="1">The sequence shown here is derived from an EMBL/GenBank/DDBJ whole genome shotgun (WGS) entry which is preliminary data.</text>
</comment>
<proteinExistence type="predicted"/>
<protein>
    <submittedName>
        <fullName evidence="1">Uncharacterized protein</fullName>
    </submittedName>
</protein>
<accession>A0A9D1YRC9</accession>
<organism evidence="1 2">
    <name type="scientific">Candidatus Eisenbergiella pullistercoris</name>
    <dbReference type="NCBI Taxonomy" id="2838555"/>
    <lineage>
        <taxon>Bacteria</taxon>
        <taxon>Bacillati</taxon>
        <taxon>Bacillota</taxon>
        <taxon>Clostridia</taxon>
        <taxon>Lachnospirales</taxon>
        <taxon>Lachnospiraceae</taxon>
        <taxon>Eisenbergiella</taxon>
    </lineage>
</organism>
<dbReference type="EMBL" id="DXDD01000134">
    <property type="protein sequence ID" value="HIY61144.1"/>
    <property type="molecule type" value="Genomic_DNA"/>
</dbReference>
<reference evidence="1" key="2">
    <citation type="submission" date="2021-04" db="EMBL/GenBank/DDBJ databases">
        <authorList>
            <person name="Gilroy R."/>
        </authorList>
    </citation>
    <scope>NUCLEOTIDE SEQUENCE</scope>
    <source>
        <strain evidence="1">ChiSxjej3B15-24422</strain>
    </source>
</reference>
<dbReference type="Proteomes" id="UP000824007">
    <property type="component" value="Unassembled WGS sequence"/>
</dbReference>
<evidence type="ECO:0000313" key="2">
    <source>
        <dbReference type="Proteomes" id="UP000824007"/>
    </source>
</evidence>
<evidence type="ECO:0000313" key="1">
    <source>
        <dbReference type="EMBL" id="HIY61144.1"/>
    </source>
</evidence>
<name>A0A9D1YRC9_9FIRM</name>
<sequence>MILAPEITCLAGFQGPAVCAAIPAWTKEKLFCIMTKEAADTEDEMRPAATGKE</sequence>
<reference evidence="1" key="1">
    <citation type="journal article" date="2021" name="PeerJ">
        <title>Extensive microbial diversity within the chicken gut microbiome revealed by metagenomics and culture.</title>
        <authorList>
            <person name="Gilroy R."/>
            <person name="Ravi A."/>
            <person name="Getino M."/>
            <person name="Pursley I."/>
            <person name="Horton D.L."/>
            <person name="Alikhan N.F."/>
            <person name="Baker D."/>
            <person name="Gharbi K."/>
            <person name="Hall N."/>
            <person name="Watson M."/>
            <person name="Adriaenssens E.M."/>
            <person name="Foster-Nyarko E."/>
            <person name="Jarju S."/>
            <person name="Secka A."/>
            <person name="Antonio M."/>
            <person name="Oren A."/>
            <person name="Chaudhuri R.R."/>
            <person name="La Ragione R."/>
            <person name="Hildebrand F."/>
            <person name="Pallen M.J."/>
        </authorList>
    </citation>
    <scope>NUCLEOTIDE SEQUENCE</scope>
    <source>
        <strain evidence="1">ChiSxjej3B15-24422</strain>
    </source>
</reference>
<gene>
    <name evidence="1" type="ORF">H9831_10785</name>
</gene>
<dbReference type="AlphaFoldDB" id="A0A9D1YRC9"/>